<name>A0A1I3P974_9PLAN</name>
<organism evidence="3 4">
    <name type="scientific">Planctomicrobium piriforme</name>
    <dbReference type="NCBI Taxonomy" id="1576369"/>
    <lineage>
        <taxon>Bacteria</taxon>
        <taxon>Pseudomonadati</taxon>
        <taxon>Planctomycetota</taxon>
        <taxon>Planctomycetia</taxon>
        <taxon>Planctomycetales</taxon>
        <taxon>Planctomycetaceae</taxon>
        <taxon>Planctomicrobium</taxon>
    </lineage>
</organism>
<dbReference type="InterPro" id="IPR031571">
    <property type="entry name" value="RcpC_dom"/>
</dbReference>
<sequence>MKPKTLILLAVAGGCGLVAMLGVQQAMQGNQTPVKVATIKVLVALENIDTGMRLTPDNTTFKDIPANSGHADAVQTEADYEQRAAKVPFMAGDIIRKTKLTDPGDWGKSVAIPMGMRVISIPVDDTHTISGLLRPGDRVDVLVTYQGRGERGTTVSKTKTLLEYVEVFATDDTTATRLEDKPNASRAKNVALLLTPEQAGFVILAQRKGSLSLSWRRRGDDELAQTKDVDEKLMEELEGTVGLNDGEMPLYDRQNRGFVEEEPEPQSAQQFLDQTSAQPSPVAAVPAQPMWTVQVYHGNEIVPHQFELNGNPIAQTLNSPSSVNGIQGPATGATGTTGEVAKTPDQLILEQGVPHKLRSPDGMEQTLENLDGAL</sequence>
<gene>
    <name evidence="3" type="ORF">SAMN05421753_11665</name>
</gene>
<reference evidence="4" key="1">
    <citation type="submission" date="2016-10" db="EMBL/GenBank/DDBJ databases">
        <authorList>
            <person name="Varghese N."/>
            <person name="Submissions S."/>
        </authorList>
    </citation>
    <scope>NUCLEOTIDE SEQUENCE [LARGE SCALE GENOMIC DNA]</scope>
    <source>
        <strain evidence="4">DSM 26348</strain>
    </source>
</reference>
<protein>
    <submittedName>
        <fullName evidence="3">Pilus assembly protein CpaB</fullName>
    </submittedName>
</protein>
<dbReference type="PROSITE" id="PS51257">
    <property type="entry name" value="PROKAR_LIPOPROTEIN"/>
    <property type="match status" value="1"/>
</dbReference>
<feature type="chain" id="PRO_5011572479" evidence="1">
    <location>
        <begin position="27"/>
        <end position="374"/>
    </location>
</feature>
<dbReference type="STRING" id="1576369.SAMN05421753_11665"/>
<evidence type="ECO:0000259" key="2">
    <source>
        <dbReference type="Pfam" id="PF16976"/>
    </source>
</evidence>
<dbReference type="Pfam" id="PF16976">
    <property type="entry name" value="RcpC"/>
    <property type="match status" value="1"/>
</dbReference>
<accession>A0A1I3P974</accession>
<dbReference type="Proteomes" id="UP000199518">
    <property type="component" value="Unassembled WGS sequence"/>
</dbReference>
<dbReference type="AlphaFoldDB" id="A0A1I3P974"/>
<dbReference type="NCBIfam" id="TIGR03177">
    <property type="entry name" value="pilus_cpaB"/>
    <property type="match status" value="1"/>
</dbReference>
<proteinExistence type="predicted"/>
<feature type="signal peptide" evidence="1">
    <location>
        <begin position="1"/>
        <end position="26"/>
    </location>
</feature>
<dbReference type="CDD" id="cd11614">
    <property type="entry name" value="SAF_CpaB_FlgA_like"/>
    <property type="match status" value="1"/>
</dbReference>
<evidence type="ECO:0000256" key="1">
    <source>
        <dbReference type="SAM" id="SignalP"/>
    </source>
</evidence>
<evidence type="ECO:0000313" key="4">
    <source>
        <dbReference type="Proteomes" id="UP000199518"/>
    </source>
</evidence>
<keyword evidence="1" id="KW-0732">Signal</keyword>
<dbReference type="EMBL" id="FOQD01000016">
    <property type="protein sequence ID" value="SFJ17606.1"/>
    <property type="molecule type" value="Genomic_DNA"/>
</dbReference>
<dbReference type="RefSeq" id="WP_092053933.1">
    <property type="nucleotide sequence ID" value="NZ_FOQD01000016.1"/>
</dbReference>
<dbReference type="InterPro" id="IPR017592">
    <property type="entry name" value="Pilus_assmbl_Flp-typ_CpaB"/>
</dbReference>
<dbReference type="OrthoDB" id="281109at2"/>
<keyword evidence="4" id="KW-1185">Reference proteome</keyword>
<evidence type="ECO:0000313" key="3">
    <source>
        <dbReference type="EMBL" id="SFJ17606.1"/>
    </source>
</evidence>
<feature type="domain" description="Flp pilus assembly protein RcpC/CpaB" evidence="2">
    <location>
        <begin position="110"/>
        <end position="215"/>
    </location>
</feature>